<dbReference type="OrthoDB" id="5984724at2759"/>
<comment type="caution">
    <text evidence="2">The sequence shown here is derived from an EMBL/GenBank/DDBJ whole genome shotgun (WGS) entry which is preliminary data.</text>
</comment>
<evidence type="ECO:0000313" key="2">
    <source>
        <dbReference type="EMBL" id="GFR21559.1"/>
    </source>
</evidence>
<feature type="compositionally biased region" description="Low complexity" evidence="1">
    <location>
        <begin position="40"/>
        <end position="49"/>
    </location>
</feature>
<evidence type="ECO:0000313" key="3">
    <source>
        <dbReference type="Proteomes" id="UP000887116"/>
    </source>
</evidence>
<protein>
    <submittedName>
        <fullName evidence="2">DUF1758 domain-containing protein</fullName>
    </submittedName>
</protein>
<evidence type="ECO:0000256" key="1">
    <source>
        <dbReference type="SAM" id="MobiDB-lite"/>
    </source>
</evidence>
<sequence length="120" mass="13345">MKILIVRYSLLNDNVNCKQDTDNTLKGSQQDESNTELDASNTSLNSSTSVNNAKCVSFSPIAKVLLHNNEGGSYLFRALLDSGSESSFISKNAIHILGLKRYNNRFLVEFNQKPYAAPWV</sequence>
<feature type="region of interest" description="Disordered" evidence="1">
    <location>
        <begin position="22"/>
        <end position="49"/>
    </location>
</feature>
<feature type="compositionally biased region" description="Polar residues" evidence="1">
    <location>
        <begin position="22"/>
        <end position="39"/>
    </location>
</feature>
<gene>
    <name evidence="2" type="primary">NCL1_36049</name>
    <name evidence="2" type="ORF">TNCT_216811</name>
</gene>
<name>A0A8X6IG43_TRICU</name>
<reference evidence="2" key="1">
    <citation type="submission" date="2020-07" db="EMBL/GenBank/DDBJ databases">
        <title>Multicomponent nature underlies the extraordinary mechanical properties of spider dragline silk.</title>
        <authorList>
            <person name="Kono N."/>
            <person name="Nakamura H."/>
            <person name="Mori M."/>
            <person name="Yoshida Y."/>
            <person name="Ohtoshi R."/>
            <person name="Malay A.D."/>
            <person name="Moran D.A.P."/>
            <person name="Tomita M."/>
            <person name="Numata K."/>
            <person name="Arakawa K."/>
        </authorList>
    </citation>
    <scope>NUCLEOTIDE SEQUENCE</scope>
</reference>
<dbReference type="AlphaFoldDB" id="A0A8X6IG43"/>
<organism evidence="2 3">
    <name type="scientific">Trichonephila clavata</name>
    <name type="common">Joro spider</name>
    <name type="synonym">Nephila clavata</name>
    <dbReference type="NCBI Taxonomy" id="2740835"/>
    <lineage>
        <taxon>Eukaryota</taxon>
        <taxon>Metazoa</taxon>
        <taxon>Ecdysozoa</taxon>
        <taxon>Arthropoda</taxon>
        <taxon>Chelicerata</taxon>
        <taxon>Arachnida</taxon>
        <taxon>Araneae</taxon>
        <taxon>Araneomorphae</taxon>
        <taxon>Entelegynae</taxon>
        <taxon>Araneoidea</taxon>
        <taxon>Nephilidae</taxon>
        <taxon>Trichonephila</taxon>
    </lineage>
</organism>
<accession>A0A8X6IG43</accession>
<keyword evidence="3" id="KW-1185">Reference proteome</keyword>
<dbReference type="EMBL" id="BMAO01018163">
    <property type="protein sequence ID" value="GFR21559.1"/>
    <property type="molecule type" value="Genomic_DNA"/>
</dbReference>
<dbReference type="Proteomes" id="UP000887116">
    <property type="component" value="Unassembled WGS sequence"/>
</dbReference>
<proteinExistence type="predicted"/>